<accession>A0A6V8NSM7</accession>
<evidence type="ECO:0000313" key="2">
    <source>
        <dbReference type="Proteomes" id="UP000580051"/>
    </source>
</evidence>
<evidence type="ECO:0000313" key="1">
    <source>
        <dbReference type="EMBL" id="GFP22261.1"/>
    </source>
</evidence>
<dbReference type="AlphaFoldDB" id="A0A6V8NSM7"/>
<reference evidence="1 2" key="1">
    <citation type="journal article" date="2020" name="Front. Microbiol.">
        <title>Single-cell genomics of novel Actinobacteria with the Wood-Ljungdahl pathway discovered in a serpentinizing system.</title>
        <authorList>
            <person name="Merino N."/>
            <person name="Kawai M."/>
            <person name="Boyd E.S."/>
            <person name="Colman D.R."/>
            <person name="McGlynn S.E."/>
            <person name="Nealson K.H."/>
            <person name="Kurokawa K."/>
            <person name="Hongoh Y."/>
        </authorList>
    </citation>
    <scope>NUCLEOTIDE SEQUENCE [LARGE SCALE GENOMIC DNA]</scope>
    <source>
        <strain evidence="1 2">S06</strain>
    </source>
</reference>
<protein>
    <submittedName>
        <fullName evidence="1">Uncharacterized protein</fullName>
    </submittedName>
</protein>
<organism evidence="1 2">
    <name type="scientific">Candidatus Hakubella thermalkaliphila</name>
    <dbReference type="NCBI Taxonomy" id="2754717"/>
    <lineage>
        <taxon>Bacteria</taxon>
        <taxon>Bacillati</taxon>
        <taxon>Actinomycetota</taxon>
        <taxon>Actinomycetota incertae sedis</taxon>
        <taxon>Candidatus Hakubellales</taxon>
        <taxon>Candidatus Hakubellaceae</taxon>
        <taxon>Candidatus Hakubella</taxon>
    </lineage>
</organism>
<sequence>AILLATLNDWGWIHNVAYRVPYGTGQGIFLGFHPWVNPYNNDGNMLTKNTGLVEYLAGKYAGAKRLAWDDLESPEVDVQEFINTENNIIYVFVLTKETAAKTYKIWYTDLTGTAQSFDLTITARSAAVVGIENGAIRSTMIRAINDVDSLYTTPKLVSGSSLVEALTPSDIMLSRRSANKYIMSVTNVMSADKSTVVHLPLPTATGVVRVNSDGSSVSVPFTVVGSNIEFTAYDTQSGVAHYEINL</sequence>
<gene>
    <name evidence="1" type="ORF">HKBW3S06_01488</name>
</gene>
<feature type="non-terminal residue" evidence="1">
    <location>
        <position position="1"/>
    </location>
</feature>
<proteinExistence type="predicted"/>
<comment type="caution">
    <text evidence="1">The sequence shown here is derived from an EMBL/GenBank/DDBJ whole genome shotgun (WGS) entry which is preliminary data.</text>
</comment>
<dbReference type="RefSeq" id="WP_219852489.1">
    <property type="nucleotide sequence ID" value="NZ_BLRV01000298.1"/>
</dbReference>
<dbReference type="Proteomes" id="UP000580051">
    <property type="component" value="Unassembled WGS sequence"/>
</dbReference>
<name>A0A6V8NSM7_9ACTN</name>
<dbReference type="EMBL" id="BLRV01000298">
    <property type="protein sequence ID" value="GFP22261.1"/>
    <property type="molecule type" value="Genomic_DNA"/>
</dbReference>